<comment type="caution">
    <text evidence="1">The sequence shown here is derived from an EMBL/GenBank/DDBJ whole genome shotgun (WGS) entry which is preliminary data.</text>
</comment>
<sequence length="341" mass="38324">MADKHSSEPIPEGWKFETKTKKDGSQVSVDVHSVSSRCTSWSCPSASCGCSVSLVFETVGLSAAVQVSEPVVQVFGWIRYYLCHKTGQRFYTSGDMMRYVKYAKEAGLPVYLPNFDFRKKKKSGQSSESTPNQIEESLDSEKDTDNEKSLDSEKDNDSDTEKSMDSEKASNIKRSLDSEKDTGPRKSEFLKNDPIENISASLLDSLPSISEFMAYPEPMQISSEQAPVVEIPTFVPDTFPSDSGLNGGPEPMQTGSEQAPVVKIIPRHRRNIREMEMTPLCRIVRRRRRIIREQRIMREQAPVVQIPHPLPCPRIKVAVLPSNSGIMKRSHPRPNPHRGPR</sequence>
<reference evidence="2" key="1">
    <citation type="journal article" date="2023" name="G3 (Bethesda)">
        <title>Genome assembly and association tests identify interacting loci associated with vigor, precocity, and sex in interspecific pistachio rootstocks.</title>
        <authorList>
            <person name="Palmer W."/>
            <person name="Jacygrad E."/>
            <person name="Sagayaradj S."/>
            <person name="Cavanaugh K."/>
            <person name="Han R."/>
            <person name="Bertier L."/>
            <person name="Beede B."/>
            <person name="Kafkas S."/>
            <person name="Golino D."/>
            <person name="Preece J."/>
            <person name="Michelmore R."/>
        </authorList>
    </citation>
    <scope>NUCLEOTIDE SEQUENCE [LARGE SCALE GENOMIC DNA]</scope>
</reference>
<name>A0ACC0ZKD9_9ROSI</name>
<protein>
    <submittedName>
        <fullName evidence="1">Uncharacterized protein</fullName>
    </submittedName>
</protein>
<evidence type="ECO:0000313" key="2">
    <source>
        <dbReference type="Proteomes" id="UP001163603"/>
    </source>
</evidence>
<accession>A0ACC0ZKD9</accession>
<dbReference type="EMBL" id="CM047736">
    <property type="protein sequence ID" value="KAJ0053103.1"/>
    <property type="molecule type" value="Genomic_DNA"/>
</dbReference>
<evidence type="ECO:0000313" key="1">
    <source>
        <dbReference type="EMBL" id="KAJ0053103.1"/>
    </source>
</evidence>
<keyword evidence="2" id="KW-1185">Reference proteome</keyword>
<dbReference type="Proteomes" id="UP001163603">
    <property type="component" value="Chromosome 1"/>
</dbReference>
<proteinExistence type="predicted"/>
<organism evidence="1 2">
    <name type="scientific">Pistacia integerrima</name>
    <dbReference type="NCBI Taxonomy" id="434235"/>
    <lineage>
        <taxon>Eukaryota</taxon>
        <taxon>Viridiplantae</taxon>
        <taxon>Streptophyta</taxon>
        <taxon>Embryophyta</taxon>
        <taxon>Tracheophyta</taxon>
        <taxon>Spermatophyta</taxon>
        <taxon>Magnoliopsida</taxon>
        <taxon>eudicotyledons</taxon>
        <taxon>Gunneridae</taxon>
        <taxon>Pentapetalae</taxon>
        <taxon>rosids</taxon>
        <taxon>malvids</taxon>
        <taxon>Sapindales</taxon>
        <taxon>Anacardiaceae</taxon>
        <taxon>Pistacia</taxon>
    </lineage>
</organism>
<gene>
    <name evidence="1" type="ORF">Pint_00368</name>
</gene>